<dbReference type="PANTHER" id="PTHR12771:SF56">
    <property type="entry name" value="CED-12"/>
    <property type="match status" value="1"/>
</dbReference>
<dbReference type="GO" id="GO:0006915">
    <property type="term" value="P:apoptotic process"/>
    <property type="evidence" value="ECO:0007669"/>
    <property type="project" value="UniProtKB-KW"/>
</dbReference>
<dbReference type="PROSITE" id="PS51335">
    <property type="entry name" value="ELMO"/>
    <property type="match status" value="1"/>
</dbReference>
<protein>
    <recommendedName>
        <fullName evidence="6">ELMO domain-containing protein</fullName>
    </recommendedName>
</protein>
<feature type="region of interest" description="Disordered" evidence="5">
    <location>
        <begin position="1"/>
        <end position="34"/>
    </location>
</feature>
<dbReference type="PANTHER" id="PTHR12771">
    <property type="entry name" value="ENGULFMENT AND CELL MOTILITY"/>
    <property type="match status" value="1"/>
</dbReference>
<evidence type="ECO:0000313" key="7">
    <source>
        <dbReference type="EMBL" id="ORX62215.1"/>
    </source>
</evidence>
<dbReference type="GO" id="GO:0048870">
    <property type="term" value="P:cell motility"/>
    <property type="evidence" value="ECO:0007669"/>
    <property type="project" value="TreeGrafter"/>
</dbReference>
<dbReference type="GO" id="GO:0005886">
    <property type="term" value="C:plasma membrane"/>
    <property type="evidence" value="ECO:0007669"/>
    <property type="project" value="TreeGrafter"/>
</dbReference>
<keyword evidence="2" id="KW-0581">Phagocytosis</keyword>
<gene>
    <name evidence="7" type="ORF">DM01DRAFT_1331671</name>
</gene>
<dbReference type="GO" id="GO:0007015">
    <property type="term" value="P:actin filament organization"/>
    <property type="evidence" value="ECO:0007669"/>
    <property type="project" value="TreeGrafter"/>
</dbReference>
<evidence type="ECO:0000259" key="6">
    <source>
        <dbReference type="PROSITE" id="PS51335"/>
    </source>
</evidence>
<dbReference type="AlphaFoldDB" id="A0A1X2GW05"/>
<feature type="compositionally biased region" description="Polar residues" evidence="5">
    <location>
        <begin position="20"/>
        <end position="33"/>
    </location>
</feature>
<dbReference type="Pfam" id="PF11841">
    <property type="entry name" value="ELMO_ARM"/>
    <property type="match status" value="2"/>
</dbReference>
<dbReference type="Pfam" id="PF04727">
    <property type="entry name" value="ELMO_CED12"/>
    <property type="match status" value="1"/>
</dbReference>
<dbReference type="EMBL" id="MCGT01000002">
    <property type="protein sequence ID" value="ORX62215.1"/>
    <property type="molecule type" value="Genomic_DNA"/>
</dbReference>
<comment type="caution">
    <text evidence="7">The sequence shown here is derived from an EMBL/GenBank/DDBJ whole genome shotgun (WGS) entry which is preliminary data.</text>
</comment>
<keyword evidence="1" id="KW-0053">Apoptosis</keyword>
<proteinExistence type="predicted"/>
<dbReference type="InterPro" id="IPR024574">
    <property type="entry name" value="ELMO_ARM"/>
</dbReference>
<dbReference type="SUPFAM" id="SSF48371">
    <property type="entry name" value="ARM repeat"/>
    <property type="match status" value="1"/>
</dbReference>
<dbReference type="InterPro" id="IPR011989">
    <property type="entry name" value="ARM-like"/>
</dbReference>
<evidence type="ECO:0000256" key="2">
    <source>
        <dbReference type="ARBA" id="ARBA00022907"/>
    </source>
</evidence>
<evidence type="ECO:0000256" key="1">
    <source>
        <dbReference type="ARBA" id="ARBA00022703"/>
    </source>
</evidence>
<reference evidence="7 8" key="1">
    <citation type="submission" date="2016-07" db="EMBL/GenBank/DDBJ databases">
        <title>Pervasive Adenine N6-methylation of Active Genes in Fungi.</title>
        <authorList>
            <consortium name="DOE Joint Genome Institute"/>
            <person name="Mondo S.J."/>
            <person name="Dannebaum R.O."/>
            <person name="Kuo R.C."/>
            <person name="Labutti K."/>
            <person name="Haridas S."/>
            <person name="Kuo A."/>
            <person name="Salamov A."/>
            <person name="Ahrendt S.R."/>
            <person name="Lipzen A."/>
            <person name="Sullivan W."/>
            <person name="Andreopoulos W.B."/>
            <person name="Clum A."/>
            <person name="Lindquist E."/>
            <person name="Daum C."/>
            <person name="Ramamoorthy G.K."/>
            <person name="Gryganskyi A."/>
            <person name="Culley D."/>
            <person name="Magnuson J.K."/>
            <person name="James T.Y."/>
            <person name="O'Malley M.A."/>
            <person name="Stajich J.E."/>
            <person name="Spatafora J.W."/>
            <person name="Visel A."/>
            <person name="Grigoriev I.V."/>
        </authorList>
    </citation>
    <scope>NUCLEOTIDE SEQUENCE [LARGE SCALE GENOMIC DNA]</scope>
    <source>
        <strain evidence="7 8">NRRL 3301</strain>
    </source>
</reference>
<dbReference type="InterPro" id="IPR050868">
    <property type="entry name" value="ELMO_domain-containing"/>
</dbReference>
<organism evidence="7 8">
    <name type="scientific">Hesseltinella vesiculosa</name>
    <dbReference type="NCBI Taxonomy" id="101127"/>
    <lineage>
        <taxon>Eukaryota</taxon>
        <taxon>Fungi</taxon>
        <taxon>Fungi incertae sedis</taxon>
        <taxon>Mucoromycota</taxon>
        <taxon>Mucoromycotina</taxon>
        <taxon>Mucoromycetes</taxon>
        <taxon>Mucorales</taxon>
        <taxon>Cunninghamellaceae</taxon>
        <taxon>Hesseltinella</taxon>
    </lineage>
</organism>
<dbReference type="InterPro" id="IPR011993">
    <property type="entry name" value="PH-like_dom_sf"/>
</dbReference>
<feature type="domain" description="ELMO" evidence="6">
    <location>
        <begin position="302"/>
        <end position="454"/>
    </location>
</feature>
<dbReference type="InterPro" id="IPR016024">
    <property type="entry name" value="ARM-type_fold"/>
</dbReference>
<accession>A0A1X2GW05</accession>
<dbReference type="Proteomes" id="UP000242146">
    <property type="component" value="Unassembled WGS sequence"/>
</dbReference>
<dbReference type="Gene3D" id="1.25.10.10">
    <property type="entry name" value="Leucine-rich Repeat Variant"/>
    <property type="match status" value="1"/>
</dbReference>
<evidence type="ECO:0000313" key="8">
    <source>
        <dbReference type="Proteomes" id="UP000242146"/>
    </source>
</evidence>
<evidence type="ECO:0000256" key="5">
    <source>
        <dbReference type="SAM" id="MobiDB-lite"/>
    </source>
</evidence>
<name>A0A1X2GW05_9FUNG</name>
<dbReference type="InterPro" id="IPR006816">
    <property type="entry name" value="ELMO_dom"/>
</dbReference>
<comment type="function">
    <text evidence="4">Involved in cytoskeletal rearrangements required for phagocytosis of apoptotic cells and cell motility. Acts in association with DOCK1 and CRK. Was initially proposed to be required in complex with DOCK1 to activate Rac Rho small GTPases. May enhance the guanine nucleotide exchange factor (GEF) activity of DOCK1.</text>
</comment>
<evidence type="ECO:0000256" key="4">
    <source>
        <dbReference type="ARBA" id="ARBA00024863"/>
    </source>
</evidence>
<keyword evidence="3" id="KW-0729">SH3-binding</keyword>
<evidence type="ECO:0000256" key="3">
    <source>
        <dbReference type="ARBA" id="ARBA00023036"/>
    </source>
</evidence>
<dbReference type="GO" id="GO:0017124">
    <property type="term" value="F:SH3 domain binding"/>
    <property type="evidence" value="ECO:0007669"/>
    <property type="project" value="UniProtKB-KW"/>
</dbReference>
<sequence length="758" mass="84907">MSESESTQERPSIGEPISQPAMTPQAQTEQLNAAASKDDKVLKMATFSLQKYLKEPDFAAEFLERGGLESLCEIIKKASGNTLAYALNSFDSLLEHETGWSSLTEDVVIDTARIIVNETLVTIVRPATAILIKIVMASGPHRHSFPASTATADRASTVDDNQQEDSTTDPKDHDAASPSSQITAASKTASATSTFGYATIQRAIERVPQLLPTLVQRLQSQDYTLCLNSLALLTAMIKMVSDEYRSLLPDTLDKYDLKKYIMRLMNSNPSDELRTQLLEFQTTMGQNYSIRRKTPVSLQNPEDVKLLNEVWEAAKVANIQVPGARKWKKIGFTSENPARQFSRTGQFGLQRMHTVAMTNPDLFSKLIMEQVHRPESKRCLFAKTCNECTDLLFSQWNINTGYIAAEFEPILLYLDRVQSTTLRLFFRLFQDMGATTADFSKVSALVRSQLRAVIKTDGIKDINEFERVMDSTPYEYIRNRRLKELEWADDLLGRDAIKHLRSRLNKQSYDFIKKQRIQCLIRGAWFPNPSYLARSGSVSMPNSNISMQDLIGTSSSSNNIKRWRYYKLSPSKKALQFGDFAEAQELVIDDYELLPHKIDLALVGDIRTIRKANNATISSMFPVPPSSTSLQMHHLEPPSANANPLTPPLSATPTDGLLLPPSSGQTVLSFGLYTANNKMLAEFRCRSSEQHSEWKDGFSMLLDKGITSKETAAYLHSLTEIGVKVKLLQIAGDRVEVPHGNLEVPPLPSGQSRFYFDV</sequence>
<feature type="region of interest" description="Disordered" evidence="5">
    <location>
        <begin position="143"/>
        <end position="187"/>
    </location>
</feature>
<dbReference type="Pfam" id="PF16457">
    <property type="entry name" value="PH_12"/>
    <property type="match status" value="1"/>
</dbReference>
<dbReference type="Gene3D" id="2.30.29.30">
    <property type="entry name" value="Pleckstrin-homology domain (PH domain)/Phosphotyrosine-binding domain (PTB)"/>
    <property type="match status" value="1"/>
</dbReference>
<keyword evidence="8" id="KW-1185">Reference proteome</keyword>
<dbReference type="STRING" id="101127.A0A1X2GW05"/>
<dbReference type="InterPro" id="IPR001849">
    <property type="entry name" value="PH_domain"/>
</dbReference>
<dbReference type="OrthoDB" id="28413at2759"/>